<dbReference type="Gene3D" id="1.10.287.130">
    <property type="match status" value="1"/>
</dbReference>
<dbReference type="PANTHER" id="PTHR43547:SF2">
    <property type="entry name" value="HYBRID SIGNAL TRANSDUCTION HISTIDINE KINASE C"/>
    <property type="match status" value="1"/>
</dbReference>
<dbReference type="InterPro" id="IPR003594">
    <property type="entry name" value="HATPase_dom"/>
</dbReference>
<comment type="catalytic activity">
    <reaction evidence="1">
        <text>ATP + protein L-histidine = ADP + protein N-phospho-L-histidine.</text>
        <dbReference type="EC" id="2.7.13.3"/>
    </reaction>
</comment>
<dbReference type="SUPFAM" id="SSF47384">
    <property type="entry name" value="Homodimeric domain of signal transducing histidine kinase"/>
    <property type="match status" value="1"/>
</dbReference>
<dbReference type="InterPro" id="IPR004358">
    <property type="entry name" value="Sig_transdc_His_kin-like_C"/>
</dbReference>
<dbReference type="InterPro" id="IPR011006">
    <property type="entry name" value="CheY-like_superfamily"/>
</dbReference>
<protein>
    <recommendedName>
        <fullName evidence="2">histidine kinase</fullName>
        <ecNumber evidence="2">2.7.13.3</ecNumber>
    </recommendedName>
</protein>
<dbReference type="InterPro" id="IPR036097">
    <property type="entry name" value="HisK_dim/P_sf"/>
</dbReference>
<dbReference type="EMBL" id="JAUCGM010000034">
    <property type="protein sequence ID" value="MDM8561995.1"/>
    <property type="molecule type" value="Genomic_DNA"/>
</dbReference>
<dbReference type="PRINTS" id="PR00344">
    <property type="entry name" value="BCTRLSENSOR"/>
</dbReference>
<dbReference type="PROSITE" id="PS50109">
    <property type="entry name" value="HIS_KIN"/>
    <property type="match status" value="1"/>
</dbReference>
<accession>A0ABT7VQR3</accession>
<gene>
    <name evidence="7" type="ORF">QUF54_01415</name>
</gene>
<dbReference type="Pfam" id="PF02518">
    <property type="entry name" value="HATPase_c"/>
    <property type="match status" value="1"/>
</dbReference>
<dbReference type="InterPro" id="IPR001789">
    <property type="entry name" value="Sig_transdc_resp-reg_receiver"/>
</dbReference>
<dbReference type="PANTHER" id="PTHR43547">
    <property type="entry name" value="TWO-COMPONENT HISTIDINE KINASE"/>
    <property type="match status" value="1"/>
</dbReference>
<evidence type="ECO:0000256" key="4">
    <source>
        <dbReference type="PROSITE-ProRule" id="PRU00169"/>
    </source>
</evidence>
<evidence type="ECO:0000259" key="5">
    <source>
        <dbReference type="PROSITE" id="PS50109"/>
    </source>
</evidence>
<reference evidence="7" key="1">
    <citation type="submission" date="2023-06" db="EMBL/GenBank/DDBJ databases">
        <title>Uncultivated large filamentous bacteria from sulfidic sediments reveal new species and different genomic features in energy metabolism and defense.</title>
        <authorList>
            <person name="Fonseca A."/>
        </authorList>
    </citation>
    <scope>NUCLEOTIDE SEQUENCE</scope>
    <source>
        <strain evidence="7">HSG4</strain>
    </source>
</reference>
<dbReference type="InterPro" id="IPR036890">
    <property type="entry name" value="HATPase_C_sf"/>
</dbReference>
<keyword evidence="3 4" id="KW-0597">Phosphoprotein</keyword>
<dbReference type="PROSITE" id="PS50110">
    <property type="entry name" value="RESPONSE_REGULATORY"/>
    <property type="match status" value="1"/>
</dbReference>
<dbReference type="CDD" id="cd19920">
    <property type="entry name" value="REC_PA4781-like"/>
    <property type="match status" value="1"/>
</dbReference>
<keyword evidence="8" id="KW-1185">Reference proteome</keyword>
<dbReference type="SMART" id="SM00448">
    <property type="entry name" value="REC"/>
    <property type="match status" value="1"/>
</dbReference>
<dbReference type="Pfam" id="PF00072">
    <property type="entry name" value="Response_reg"/>
    <property type="match status" value="1"/>
</dbReference>
<evidence type="ECO:0000313" key="7">
    <source>
        <dbReference type="EMBL" id="MDM8561995.1"/>
    </source>
</evidence>
<organism evidence="7 8">
    <name type="scientific">Candidatus Marithioploca araucensis</name>
    <dbReference type="NCBI Taxonomy" id="70273"/>
    <lineage>
        <taxon>Bacteria</taxon>
        <taxon>Pseudomonadati</taxon>
        <taxon>Pseudomonadota</taxon>
        <taxon>Gammaproteobacteria</taxon>
        <taxon>Thiotrichales</taxon>
        <taxon>Thiotrichaceae</taxon>
        <taxon>Candidatus Marithioploca</taxon>
    </lineage>
</organism>
<dbReference type="InterPro" id="IPR005467">
    <property type="entry name" value="His_kinase_dom"/>
</dbReference>
<evidence type="ECO:0000259" key="6">
    <source>
        <dbReference type="PROSITE" id="PS50110"/>
    </source>
</evidence>
<name>A0ABT7VQR3_9GAMM</name>
<dbReference type="CDD" id="cd00082">
    <property type="entry name" value="HisKA"/>
    <property type="match status" value="1"/>
</dbReference>
<feature type="domain" description="Response regulatory" evidence="6">
    <location>
        <begin position="16"/>
        <end position="132"/>
    </location>
</feature>
<dbReference type="SUPFAM" id="SSF55874">
    <property type="entry name" value="ATPase domain of HSP90 chaperone/DNA topoisomerase II/histidine kinase"/>
    <property type="match status" value="1"/>
</dbReference>
<evidence type="ECO:0000256" key="2">
    <source>
        <dbReference type="ARBA" id="ARBA00012438"/>
    </source>
</evidence>
<dbReference type="EC" id="2.7.13.3" evidence="2"/>
<dbReference type="Gene3D" id="3.40.50.2300">
    <property type="match status" value="1"/>
</dbReference>
<comment type="caution">
    <text evidence="7">The sequence shown here is derived from an EMBL/GenBank/DDBJ whole genome shotgun (WGS) entry which is preliminary data.</text>
</comment>
<feature type="domain" description="Histidine kinase" evidence="5">
    <location>
        <begin position="366"/>
        <end position="471"/>
    </location>
</feature>
<dbReference type="InterPro" id="IPR003661">
    <property type="entry name" value="HisK_dim/P_dom"/>
</dbReference>
<dbReference type="SMART" id="SM00387">
    <property type="entry name" value="HATPase_c"/>
    <property type="match status" value="1"/>
</dbReference>
<dbReference type="Proteomes" id="UP001171945">
    <property type="component" value="Unassembled WGS sequence"/>
</dbReference>
<feature type="modified residue" description="4-aspartylphosphate" evidence="4">
    <location>
        <position position="65"/>
    </location>
</feature>
<evidence type="ECO:0000256" key="3">
    <source>
        <dbReference type="ARBA" id="ARBA00022553"/>
    </source>
</evidence>
<evidence type="ECO:0000256" key="1">
    <source>
        <dbReference type="ARBA" id="ARBA00000085"/>
    </source>
</evidence>
<proteinExistence type="predicted"/>
<dbReference type="SUPFAM" id="SSF52172">
    <property type="entry name" value="CheY-like"/>
    <property type="match status" value="1"/>
</dbReference>
<dbReference type="Gene3D" id="3.30.565.10">
    <property type="entry name" value="Histidine kinase-like ATPase, C-terminal domain"/>
    <property type="match status" value="1"/>
</dbReference>
<evidence type="ECO:0000313" key="8">
    <source>
        <dbReference type="Proteomes" id="UP001171945"/>
    </source>
</evidence>
<sequence length="471" mass="52542">MSVTADIKPIDFKNYSILIVDDTPTNLSVLVDYLEKCGFEIMVARNGKMGIKRAQIANPDIILLDVMMPGINGFETCKELKKNAATSNIPVIFMTALESVEDKVKGFEVGGVDYITKPIQHEEVLARITTHLRIRDLTISLNAKIEELTQTRHELIQSEKMAALGQLIAGIAHEINTPLGVIRSSIGNIADFLKKTLVQLPKFFQQLSEERQQDFFALLKKTAQIDNTLSIKEKRRLKNALINQLEKEAIEDADTIAISLIGIGIYEITPFLSLLRDKDRQAILENAYQLASLQKSTEAITISSDRASKIVFALKNFAHFDSSGEKVQANLTECIDTVLILYHNQLKQEVIVTKHYDSLPPIRCYPDELNQVWVNLIHNALQAMDYKGALTIEVKQKAEQVSVNITDNGKGIAPEIQSKIFEPFFTTKPAGEGSGLGLDIVKRIIEKHEGKIEVESLPGKTTFTVFLPLVS</sequence>